<evidence type="ECO:0008006" key="4">
    <source>
        <dbReference type="Google" id="ProtNLM"/>
    </source>
</evidence>
<dbReference type="SUPFAM" id="SSF58113">
    <property type="entry name" value="Apolipoprotein A-I"/>
    <property type="match status" value="1"/>
</dbReference>
<sequence length="327" mass="37533">MITFSLMRPYVPSQSCLNSQGMTEKKKVKRGCEIRQDGGARTIIKSLREELTLSCNAALAAFSAEISTLREEIKQEMEAIRSETSSSLQGLRHEVEEEIHKLRQGHTQMTTEQADMAQHLNDAIERIQKLENENEVKSKEVKRLLDKCTDLESRSRRQNLRFIGIPEGAEGTNPTKFMTELIHEVLGTEDFTSPVVIDRAHRSLASKPKIGDRLRLVLVRMHYYTQKEKILGLAKGKERLLYRGSPIHIYPDLPVKVSKLRATFNPVKVKLREAKIIWFKILYPAKLQIDTKNGVKTFKCPLKAMTFIENCRQGSYNDDPYRDRAFS</sequence>
<dbReference type="AlphaFoldDB" id="A0A8C9XPA9"/>
<evidence type="ECO:0000313" key="3">
    <source>
        <dbReference type="Proteomes" id="UP000694568"/>
    </source>
</evidence>
<reference evidence="2" key="2">
    <citation type="submission" date="2025-09" db="UniProtKB">
        <authorList>
            <consortium name="Ensembl"/>
        </authorList>
    </citation>
    <scope>IDENTIFICATION</scope>
</reference>
<dbReference type="Ensembl" id="ENSSLUT00000014171.1">
    <property type="protein sequence ID" value="ENSSLUP00000013715.1"/>
    <property type="gene ID" value="ENSSLUG00000006461.1"/>
</dbReference>
<dbReference type="Gene3D" id="1.20.58.130">
    <property type="match status" value="1"/>
</dbReference>
<reference evidence="2" key="1">
    <citation type="submission" date="2025-08" db="UniProtKB">
        <authorList>
            <consortium name="Ensembl"/>
        </authorList>
    </citation>
    <scope>IDENTIFICATION</scope>
</reference>
<dbReference type="PANTHER" id="PTHR11505">
    <property type="entry name" value="L1 TRANSPOSABLE ELEMENT-RELATED"/>
    <property type="match status" value="1"/>
</dbReference>
<evidence type="ECO:0000313" key="2">
    <source>
        <dbReference type="Ensembl" id="ENSSLUP00000013715.1"/>
    </source>
</evidence>
<name>A0A8C9XPA9_SANLU</name>
<keyword evidence="3" id="KW-1185">Reference proteome</keyword>
<accession>A0A8C9XPA9</accession>
<proteinExistence type="predicted"/>
<dbReference type="Proteomes" id="UP000694568">
    <property type="component" value="Unplaced"/>
</dbReference>
<dbReference type="GeneTree" id="ENSGT00940000177143"/>
<dbReference type="InterPro" id="IPR004244">
    <property type="entry name" value="Transposase_22"/>
</dbReference>
<dbReference type="Gene3D" id="3.30.70.1820">
    <property type="entry name" value="L1 transposable element, RRM domain"/>
    <property type="match status" value="1"/>
</dbReference>
<organism evidence="2 3">
    <name type="scientific">Sander lucioperca</name>
    <name type="common">Pike-perch</name>
    <name type="synonym">Perca lucioperca</name>
    <dbReference type="NCBI Taxonomy" id="283035"/>
    <lineage>
        <taxon>Eukaryota</taxon>
        <taxon>Metazoa</taxon>
        <taxon>Chordata</taxon>
        <taxon>Craniata</taxon>
        <taxon>Vertebrata</taxon>
        <taxon>Euteleostomi</taxon>
        <taxon>Actinopterygii</taxon>
        <taxon>Neopterygii</taxon>
        <taxon>Teleostei</taxon>
        <taxon>Neoteleostei</taxon>
        <taxon>Acanthomorphata</taxon>
        <taxon>Eupercaria</taxon>
        <taxon>Perciformes</taxon>
        <taxon>Percoidei</taxon>
        <taxon>Percidae</taxon>
        <taxon>Luciopercinae</taxon>
        <taxon>Sander</taxon>
    </lineage>
</organism>
<keyword evidence="1" id="KW-0175">Coiled coil</keyword>
<feature type="coiled-coil region" evidence="1">
    <location>
        <begin position="113"/>
        <end position="154"/>
    </location>
</feature>
<evidence type="ECO:0000256" key="1">
    <source>
        <dbReference type="SAM" id="Coils"/>
    </source>
</evidence>
<protein>
    <recommendedName>
        <fullName evidence="4">L1 transposable element RRM domain-containing protein</fullName>
    </recommendedName>
</protein>